<dbReference type="Proteomes" id="UP001355207">
    <property type="component" value="Chromosome 5"/>
</dbReference>
<evidence type="ECO:0000256" key="1">
    <source>
        <dbReference type="SAM" id="SignalP"/>
    </source>
</evidence>
<dbReference type="AlphaFoldDB" id="A0AAX4JV42"/>
<evidence type="ECO:0000313" key="2">
    <source>
        <dbReference type="EMBL" id="WWC89207.1"/>
    </source>
</evidence>
<keyword evidence="3" id="KW-1185">Reference proteome</keyword>
<dbReference type="RefSeq" id="XP_066075970.1">
    <property type="nucleotide sequence ID" value="XM_066219873.1"/>
</dbReference>
<feature type="signal peptide" evidence="1">
    <location>
        <begin position="1"/>
        <end position="21"/>
    </location>
</feature>
<gene>
    <name evidence="2" type="ORF">L201_004125</name>
</gene>
<keyword evidence="1" id="KW-0732">Signal</keyword>
<organism evidence="2 3">
    <name type="scientific">Kwoniella dendrophila CBS 6074</name>
    <dbReference type="NCBI Taxonomy" id="1295534"/>
    <lineage>
        <taxon>Eukaryota</taxon>
        <taxon>Fungi</taxon>
        <taxon>Dikarya</taxon>
        <taxon>Basidiomycota</taxon>
        <taxon>Agaricomycotina</taxon>
        <taxon>Tremellomycetes</taxon>
        <taxon>Tremellales</taxon>
        <taxon>Cryptococcaceae</taxon>
        <taxon>Kwoniella</taxon>
    </lineage>
</organism>
<feature type="chain" id="PRO_5043971340" evidence="1">
    <location>
        <begin position="22"/>
        <end position="165"/>
    </location>
</feature>
<protein>
    <submittedName>
        <fullName evidence="2">Uncharacterized protein</fullName>
    </submittedName>
</protein>
<sequence length="165" mass="17217">MQLQSIFTILSIIALTPVTLSAPIEDRAIAAIADGHLVGTKTLRTIPAEPTYQVEAIGRAIAAIAEEPSTKLVGAIDGEPTLHIEAIGRAIATADKPPENIHKGDLKIRQTAVIGAGAGGGGDLGQGVSGPVVTTPVDSTPARPISSEVVHQPEVRQAVSWWIWW</sequence>
<evidence type="ECO:0000313" key="3">
    <source>
        <dbReference type="Proteomes" id="UP001355207"/>
    </source>
</evidence>
<reference evidence="2 3" key="1">
    <citation type="submission" date="2024-01" db="EMBL/GenBank/DDBJ databases">
        <title>Comparative genomics of Cryptococcus and Kwoniella reveals pathogenesis evolution and contrasting modes of karyotype evolution via chromosome fusion or intercentromeric recombination.</title>
        <authorList>
            <person name="Coelho M.A."/>
            <person name="David-Palma M."/>
            <person name="Shea T."/>
            <person name="Bowers K."/>
            <person name="McGinley-Smith S."/>
            <person name="Mohammad A.W."/>
            <person name="Gnirke A."/>
            <person name="Yurkov A.M."/>
            <person name="Nowrousian M."/>
            <person name="Sun S."/>
            <person name="Cuomo C.A."/>
            <person name="Heitman J."/>
        </authorList>
    </citation>
    <scope>NUCLEOTIDE SEQUENCE [LARGE SCALE GENOMIC DNA]</scope>
    <source>
        <strain evidence="2 3">CBS 6074</strain>
    </source>
</reference>
<dbReference type="EMBL" id="CP144102">
    <property type="protein sequence ID" value="WWC89207.1"/>
    <property type="molecule type" value="Genomic_DNA"/>
</dbReference>
<name>A0AAX4JV42_9TREE</name>
<proteinExistence type="predicted"/>
<dbReference type="GeneID" id="91094795"/>
<accession>A0AAX4JV42</accession>